<name>A0ABT0E6Z5_9GAMM</name>
<proteinExistence type="predicted"/>
<keyword evidence="1" id="KW-0472">Membrane</keyword>
<sequence>MKNISVSGLVVIAVLSAIVATLCDAIHVFTDTLAYPQPLWLGQAFWVFPGFVIAFSAMSLIYAALADNLGGTLRCEQSASGRASPLPFVECMTLFAMTYAVSGFGNFEPFLLGVLFYGTFLIRLCASYERAFLLLIAVLLGVGGMFGEGLLIQFGLVEYRHVDIFGVPYWLGGLYMHGAFALREAVRLFLFRHRPGGRAAASR</sequence>
<accession>A0ABT0E6Z5</accession>
<evidence type="ECO:0000313" key="2">
    <source>
        <dbReference type="EMBL" id="MCK0537542.1"/>
    </source>
</evidence>
<dbReference type="RefSeq" id="WP_246951241.1">
    <property type="nucleotide sequence ID" value="NZ_JALKII010000004.1"/>
</dbReference>
<comment type="caution">
    <text evidence="2">The sequence shown here is derived from an EMBL/GenBank/DDBJ whole genome shotgun (WGS) entry which is preliminary data.</text>
</comment>
<keyword evidence="1" id="KW-1133">Transmembrane helix</keyword>
<feature type="transmembrane region" description="Helical" evidence="1">
    <location>
        <begin position="110"/>
        <end position="126"/>
    </location>
</feature>
<organism evidence="2 3">
    <name type="scientific">Alcanivorax quisquiliarum</name>
    <dbReference type="NCBI Taxonomy" id="2933565"/>
    <lineage>
        <taxon>Bacteria</taxon>
        <taxon>Pseudomonadati</taxon>
        <taxon>Pseudomonadota</taxon>
        <taxon>Gammaproteobacteria</taxon>
        <taxon>Oceanospirillales</taxon>
        <taxon>Alcanivoracaceae</taxon>
        <taxon>Alcanivorax</taxon>
    </lineage>
</organism>
<protein>
    <submittedName>
        <fullName evidence="2">Uncharacterized protein</fullName>
    </submittedName>
</protein>
<evidence type="ECO:0000313" key="3">
    <source>
        <dbReference type="Proteomes" id="UP001165524"/>
    </source>
</evidence>
<feature type="transmembrane region" description="Helical" evidence="1">
    <location>
        <begin position="86"/>
        <end position="104"/>
    </location>
</feature>
<evidence type="ECO:0000256" key="1">
    <source>
        <dbReference type="SAM" id="Phobius"/>
    </source>
</evidence>
<keyword evidence="1" id="KW-0812">Transmembrane</keyword>
<feature type="transmembrane region" description="Helical" evidence="1">
    <location>
        <begin position="133"/>
        <end position="157"/>
    </location>
</feature>
<keyword evidence="3" id="KW-1185">Reference proteome</keyword>
<dbReference type="EMBL" id="JALKII010000004">
    <property type="protein sequence ID" value="MCK0537542.1"/>
    <property type="molecule type" value="Genomic_DNA"/>
</dbReference>
<gene>
    <name evidence="2" type="ORF">MU846_07445</name>
</gene>
<reference evidence="2" key="1">
    <citation type="submission" date="2022-04" db="EMBL/GenBank/DDBJ databases">
        <title>Alcanivorax sp. CY1518 draft genome sequence.</title>
        <authorList>
            <person name="Zhao G."/>
            <person name="An M."/>
        </authorList>
    </citation>
    <scope>NUCLEOTIDE SEQUENCE</scope>
    <source>
        <strain evidence="2">CY1518</strain>
    </source>
</reference>
<feature type="transmembrane region" description="Helical" evidence="1">
    <location>
        <begin position="169"/>
        <end position="190"/>
    </location>
</feature>
<feature type="transmembrane region" description="Helical" evidence="1">
    <location>
        <begin position="44"/>
        <end position="65"/>
    </location>
</feature>
<dbReference type="Proteomes" id="UP001165524">
    <property type="component" value="Unassembled WGS sequence"/>
</dbReference>